<dbReference type="Pfam" id="PF02010">
    <property type="entry name" value="REJ"/>
    <property type="match status" value="1"/>
</dbReference>
<organism evidence="2">
    <name type="scientific">Lygus hesperus</name>
    <name type="common">Western plant bug</name>
    <dbReference type="NCBI Taxonomy" id="30085"/>
    <lineage>
        <taxon>Eukaryota</taxon>
        <taxon>Metazoa</taxon>
        <taxon>Ecdysozoa</taxon>
        <taxon>Arthropoda</taxon>
        <taxon>Hexapoda</taxon>
        <taxon>Insecta</taxon>
        <taxon>Pterygota</taxon>
        <taxon>Neoptera</taxon>
        <taxon>Paraneoptera</taxon>
        <taxon>Hemiptera</taxon>
        <taxon>Heteroptera</taxon>
        <taxon>Panheteroptera</taxon>
        <taxon>Cimicomorpha</taxon>
        <taxon>Miridae</taxon>
        <taxon>Mirini</taxon>
        <taxon>Lygus</taxon>
    </lineage>
</organism>
<name>A0A0K8T6T4_LYGHE</name>
<protein>
    <recommendedName>
        <fullName evidence="1">PKD/REJ-like domain-containing protein</fullName>
    </recommendedName>
</protein>
<dbReference type="InterPro" id="IPR002859">
    <property type="entry name" value="PKD/REJ-like"/>
</dbReference>
<feature type="domain" description="PKD/REJ-like" evidence="1">
    <location>
        <begin position="132"/>
        <end position="204"/>
    </location>
</feature>
<dbReference type="AlphaFoldDB" id="A0A0K8T6T4"/>
<evidence type="ECO:0000313" key="2">
    <source>
        <dbReference type="EMBL" id="JAG61247.1"/>
    </source>
</evidence>
<evidence type="ECO:0000259" key="1">
    <source>
        <dbReference type="Pfam" id="PF02010"/>
    </source>
</evidence>
<proteinExistence type="predicted"/>
<dbReference type="EMBL" id="GBRD01004574">
    <property type="protein sequence ID" value="JAG61247.1"/>
    <property type="molecule type" value="Transcribed_RNA"/>
</dbReference>
<sequence length="650" mass="74354">MDCADYTWMMKVNYLESPVDQFNKTYLYQIIVKRVKDGAVPVQMRSLSVSQDTGTIDPEEPNYFYVMTEPFKPNIWSWKLYKIVKRVQETGAIQREEITTPWRQPLTSTYICIIPPKTLELNTQEYILIGESYLGRASYSFSANSPPSSGSCDVQPKSGVVGSMFHVKCEKFADIHEPLSYTVVGSQGVEEIPWLQYFSFQSESTVESDVHLFSDDSAVLIFDDEGMHTRFPFEVKLSDPSSPPDINQFLSQKLPLMVKQEKQAAVREMAWFTRYFERLNIPFEEVQKMELLEALSIAINFESSPDHLVRGMMTMKSLFTNQLEHTRILTDRVLKYGGEQLHNFAELLWNPTFRASMKYYDQKRMIELITFMAATILQQLDPVIIDNTIREDEHQAHIRRTEQGTQNALQALDYMGEVRRSRQYFQLMPTFNSTHRGVTMLVQVNNASTFNTEFSPDRITGHTMTLPQETVDKYGNIPIFSKMIVSSEKAFWWVPNDSGILSVTAEAIDGDDIDLNGNWTKVLGPFSIYLKLRNFSSIAGSLVGYARLFPECPTSQRLERSLVVYQLKVPLGAGVVFLNFAESSLGLLKVMISVSSRPTYKEVSESDALNSDTLLSNYLNLDKYGVAMFILVYYPLKEKQHPLFMASSTK</sequence>
<reference evidence="2" key="1">
    <citation type="submission" date="2014-09" db="EMBL/GenBank/DDBJ databases">
        <authorList>
            <person name="Magalhaes I.L.F."/>
            <person name="Oliveira U."/>
            <person name="Santos F.R."/>
            <person name="Vidigal T.H.D.A."/>
            <person name="Brescovit A.D."/>
            <person name="Santos A.J."/>
        </authorList>
    </citation>
    <scope>NUCLEOTIDE SEQUENCE</scope>
</reference>
<accession>A0A0K8T6T4</accession>